<dbReference type="EMBL" id="JARPWH010000134">
    <property type="protein sequence ID" value="MDT2404788.1"/>
    <property type="molecule type" value="Genomic_DNA"/>
</dbReference>
<protein>
    <submittedName>
        <fullName evidence="1">Uncharacterized protein</fullName>
    </submittedName>
</protein>
<proteinExistence type="predicted"/>
<comment type="caution">
    <text evidence="1">The sequence shown here is derived from an EMBL/GenBank/DDBJ whole genome shotgun (WGS) entry which is preliminary data.</text>
</comment>
<accession>A0AAW8RY62</accession>
<dbReference type="Proteomes" id="UP001260773">
    <property type="component" value="Unassembled WGS sequence"/>
</dbReference>
<dbReference type="RefSeq" id="WP_070508914.1">
    <property type="nucleotide sequence ID" value="NZ_JARPWH010000134.1"/>
</dbReference>
<evidence type="ECO:0000313" key="2">
    <source>
        <dbReference type="Proteomes" id="UP001260773"/>
    </source>
</evidence>
<evidence type="ECO:0000313" key="1">
    <source>
        <dbReference type="EMBL" id="MDT2404788.1"/>
    </source>
</evidence>
<gene>
    <name evidence="1" type="ORF">P7D43_20675</name>
</gene>
<dbReference type="AlphaFoldDB" id="A0AAW8RY62"/>
<sequence>MSKVILCSMIVSGLVSFGMMRFQMRMMEKWLDSFFEKETEWNKETMRDFVRSIEKTIGGRR</sequence>
<reference evidence="1" key="1">
    <citation type="submission" date="2023-03" db="EMBL/GenBank/DDBJ databases">
        <authorList>
            <person name="Shen W."/>
            <person name="Cai J."/>
        </authorList>
    </citation>
    <scope>NUCLEOTIDE SEQUENCE</scope>
    <source>
        <strain evidence="1">P33-2</strain>
    </source>
</reference>
<name>A0AAW8RY62_ENTAV</name>
<organism evidence="1 2">
    <name type="scientific">Enterococcus avium</name>
    <name type="common">Streptococcus avium</name>
    <dbReference type="NCBI Taxonomy" id="33945"/>
    <lineage>
        <taxon>Bacteria</taxon>
        <taxon>Bacillati</taxon>
        <taxon>Bacillota</taxon>
        <taxon>Bacilli</taxon>
        <taxon>Lactobacillales</taxon>
        <taxon>Enterococcaceae</taxon>
        <taxon>Enterococcus</taxon>
    </lineage>
</organism>